<dbReference type="STRING" id="2015173.A0A026W057"/>
<evidence type="ECO:0000313" key="2">
    <source>
        <dbReference type="EMBL" id="EZA49290.1"/>
    </source>
</evidence>
<dbReference type="GO" id="GO:0030317">
    <property type="term" value="P:flagellated sperm motility"/>
    <property type="evidence" value="ECO:0007669"/>
    <property type="project" value="TreeGrafter"/>
</dbReference>
<dbReference type="EMBL" id="KK107525">
    <property type="protein sequence ID" value="EZA49290.1"/>
    <property type="molecule type" value="Genomic_DNA"/>
</dbReference>
<dbReference type="Proteomes" id="UP000053097">
    <property type="component" value="Unassembled WGS sequence"/>
</dbReference>
<dbReference type="Pfam" id="PF25805">
    <property type="entry name" value="IQUB"/>
    <property type="match status" value="1"/>
</dbReference>
<organism evidence="2 3">
    <name type="scientific">Ooceraea biroi</name>
    <name type="common">Clonal raider ant</name>
    <name type="synonym">Cerapachys biroi</name>
    <dbReference type="NCBI Taxonomy" id="2015173"/>
    <lineage>
        <taxon>Eukaryota</taxon>
        <taxon>Metazoa</taxon>
        <taxon>Ecdysozoa</taxon>
        <taxon>Arthropoda</taxon>
        <taxon>Hexapoda</taxon>
        <taxon>Insecta</taxon>
        <taxon>Pterygota</taxon>
        <taxon>Neoptera</taxon>
        <taxon>Endopterygota</taxon>
        <taxon>Hymenoptera</taxon>
        <taxon>Apocrita</taxon>
        <taxon>Aculeata</taxon>
        <taxon>Formicoidea</taxon>
        <taxon>Formicidae</taxon>
        <taxon>Dorylinae</taxon>
        <taxon>Ooceraea</taxon>
    </lineage>
</organism>
<dbReference type="InterPro" id="IPR057887">
    <property type="entry name" value="IQUB_helical"/>
</dbReference>
<keyword evidence="3" id="KW-1185">Reference proteome</keyword>
<dbReference type="GO" id="GO:0060271">
    <property type="term" value="P:cilium assembly"/>
    <property type="evidence" value="ECO:0007669"/>
    <property type="project" value="TreeGrafter"/>
</dbReference>
<dbReference type="PROSITE" id="PS50096">
    <property type="entry name" value="IQ"/>
    <property type="match status" value="1"/>
</dbReference>
<dbReference type="OrthoDB" id="10265862at2759"/>
<dbReference type="AlphaFoldDB" id="A0A026W057"/>
<sequence>MATVMGLQDHCPSTKPFLGGWRNTVTGLIYHNACTQTYGGGRTTRSRITQTVTVVDAVTNVVHDQAVQVQFLPDARDRIIAPAVSSFVVPAKEVEPLCRQDNSRILDSIIKIQRCYRAHRARAAARAKALQVVSVSRRDETNVIEQAGYSQAFSTGTDFVILNRCPPRTSSDFESLYNLLDRWRILETERAGRTLLRSSKVAACGLILSKEVELLRAIDSTKTAIRLKCGERKRHRLLDELSRPIVWQDDQGRPILVDTLRVQRARQHRNVYASLANEDLSVPERIDLLRDLKRIAGMHTCSQSHELVYLVDQELDLLTCRVDTVKLNWLRNRLKLSFLKLARDVLQGDLEKNVRQFGWPDTSITRLCRTCGKLLPLEKFPRERRLRSPSCACCMSMRIRRGPRVVYESYERMLREVRRFEAKMGCYGSLAFVIGVKVICRLVNEIWHGKSGISECDDLDELRLTRFRRELEWAPWNSLLLTRTEATVHHGITEIESFYDSRLLQKFCMKNLQAKVHFESTSGARRNIVTPFSMED</sequence>
<feature type="domain" description="IQ motif and ubiquitin-like" evidence="1">
    <location>
        <begin position="231"/>
        <end position="343"/>
    </location>
</feature>
<dbReference type="PANTHER" id="PTHR21074">
    <property type="entry name" value="IQ AND UBIQUITIN-LIKE DOMAIN-CONTAINING PROTEIN"/>
    <property type="match status" value="1"/>
</dbReference>
<proteinExistence type="predicted"/>
<reference evidence="2 3" key="1">
    <citation type="journal article" date="2014" name="Curr. Biol.">
        <title>The genome of the clonal raider ant Cerapachys biroi.</title>
        <authorList>
            <person name="Oxley P.R."/>
            <person name="Ji L."/>
            <person name="Fetter-Pruneda I."/>
            <person name="McKenzie S.K."/>
            <person name="Li C."/>
            <person name="Hu H."/>
            <person name="Zhang G."/>
            <person name="Kronauer D.J."/>
        </authorList>
    </citation>
    <scope>NUCLEOTIDE SEQUENCE [LARGE SCALE GENOMIC DNA]</scope>
</reference>
<gene>
    <name evidence="2" type="ORF">X777_12315</name>
</gene>
<accession>A0A026W057</accession>
<dbReference type="OMA" id="EWAPWNS"/>
<name>A0A026W057_OOCBI</name>
<dbReference type="PANTHER" id="PTHR21074:SF0">
    <property type="entry name" value="IQ AND UBIQUITIN-LIKE DOMAIN-CONTAINING PROTEIN"/>
    <property type="match status" value="1"/>
</dbReference>
<dbReference type="GO" id="GO:0031514">
    <property type="term" value="C:motile cilium"/>
    <property type="evidence" value="ECO:0007669"/>
    <property type="project" value="TreeGrafter"/>
</dbReference>
<dbReference type="GO" id="GO:0001669">
    <property type="term" value="C:acrosomal vesicle"/>
    <property type="evidence" value="ECO:0007669"/>
    <property type="project" value="TreeGrafter"/>
</dbReference>
<evidence type="ECO:0000313" key="3">
    <source>
        <dbReference type="Proteomes" id="UP000053097"/>
    </source>
</evidence>
<protein>
    <submittedName>
        <fullName evidence="2">IQ and ubiquitin-like domain-containing protein</fullName>
    </submittedName>
</protein>
<evidence type="ECO:0000259" key="1">
    <source>
        <dbReference type="Pfam" id="PF25805"/>
    </source>
</evidence>
<dbReference type="InterPro" id="IPR037695">
    <property type="entry name" value="IQUB"/>
</dbReference>